<dbReference type="GO" id="GO:0016747">
    <property type="term" value="F:acyltransferase activity, transferring groups other than amino-acyl groups"/>
    <property type="evidence" value="ECO:0007669"/>
    <property type="project" value="InterPro"/>
</dbReference>
<dbReference type="InterPro" id="IPR016181">
    <property type="entry name" value="Acyl_CoA_acyltransferase"/>
</dbReference>
<comment type="similarity">
    <text evidence="3">Belongs to the acetyltransferase family. RimJ subfamily.</text>
</comment>
<organism evidence="5">
    <name type="scientific">marine metagenome</name>
    <dbReference type="NCBI Taxonomy" id="408172"/>
    <lineage>
        <taxon>unclassified sequences</taxon>
        <taxon>metagenomes</taxon>
        <taxon>ecological metagenomes</taxon>
    </lineage>
</organism>
<dbReference type="AlphaFoldDB" id="A0A381PIF0"/>
<reference evidence="5" key="1">
    <citation type="submission" date="2018-05" db="EMBL/GenBank/DDBJ databases">
        <authorList>
            <person name="Lanie J.A."/>
            <person name="Ng W.-L."/>
            <person name="Kazmierczak K.M."/>
            <person name="Andrzejewski T.M."/>
            <person name="Davidsen T.M."/>
            <person name="Wayne K.J."/>
            <person name="Tettelin H."/>
            <person name="Glass J.I."/>
            <person name="Rusch D."/>
            <person name="Podicherti R."/>
            <person name="Tsui H.-C.T."/>
            <person name="Winkler M.E."/>
        </authorList>
    </citation>
    <scope>NUCLEOTIDE SEQUENCE</scope>
</reference>
<keyword evidence="1" id="KW-0808">Transferase</keyword>
<feature type="domain" description="N-acetyltransferase" evidence="4">
    <location>
        <begin position="8"/>
        <end position="168"/>
    </location>
</feature>
<accession>A0A381PIF0</accession>
<dbReference type="SUPFAM" id="SSF55729">
    <property type="entry name" value="Acyl-CoA N-acyltransferases (Nat)"/>
    <property type="match status" value="1"/>
</dbReference>
<evidence type="ECO:0000313" key="5">
    <source>
        <dbReference type="EMBL" id="SUZ66795.1"/>
    </source>
</evidence>
<evidence type="ECO:0000259" key="4">
    <source>
        <dbReference type="PROSITE" id="PS51186"/>
    </source>
</evidence>
<dbReference type="PROSITE" id="PS51186">
    <property type="entry name" value="GNAT"/>
    <property type="match status" value="1"/>
</dbReference>
<evidence type="ECO:0000256" key="3">
    <source>
        <dbReference type="ARBA" id="ARBA00038502"/>
    </source>
</evidence>
<sequence length="187" mass="21031">MNIRTKRLLLRPLKLSDAPDIQRLAGDRDVASTTRNIEHPYEDGMAENWIKSCQEKVDAGDLVNFAITHQADGSFLGVIGLHLDEYKRSGELGYWIGKPFWNQGYATEAVEAVIKHSFNKLELDRVYAAHFTRNPSSGRVMQKAGMLHEGFLKGHTEKCGKLEDLELYGVTPEQFESLSKDAYQSGS</sequence>
<keyword evidence="2" id="KW-0012">Acyltransferase</keyword>
<dbReference type="PANTHER" id="PTHR43792">
    <property type="entry name" value="GNAT FAMILY, PUTATIVE (AFU_ORTHOLOGUE AFUA_3G00765)-RELATED-RELATED"/>
    <property type="match status" value="1"/>
</dbReference>
<dbReference type="EMBL" id="UINC01000994">
    <property type="protein sequence ID" value="SUZ66795.1"/>
    <property type="molecule type" value="Genomic_DNA"/>
</dbReference>
<proteinExistence type="inferred from homology"/>
<evidence type="ECO:0000256" key="1">
    <source>
        <dbReference type="ARBA" id="ARBA00022679"/>
    </source>
</evidence>
<dbReference type="Gene3D" id="3.40.630.30">
    <property type="match status" value="1"/>
</dbReference>
<dbReference type="InterPro" id="IPR051531">
    <property type="entry name" value="N-acetyltransferase"/>
</dbReference>
<dbReference type="InterPro" id="IPR000182">
    <property type="entry name" value="GNAT_dom"/>
</dbReference>
<gene>
    <name evidence="5" type="ORF">METZ01_LOCUS19649</name>
</gene>
<dbReference type="Pfam" id="PF13302">
    <property type="entry name" value="Acetyltransf_3"/>
    <property type="match status" value="1"/>
</dbReference>
<dbReference type="PANTHER" id="PTHR43792:SF8">
    <property type="entry name" value="[RIBOSOMAL PROTEIN US5]-ALANINE N-ACETYLTRANSFERASE"/>
    <property type="match status" value="1"/>
</dbReference>
<evidence type="ECO:0000256" key="2">
    <source>
        <dbReference type="ARBA" id="ARBA00023315"/>
    </source>
</evidence>
<protein>
    <recommendedName>
        <fullName evidence="4">N-acetyltransferase domain-containing protein</fullName>
    </recommendedName>
</protein>
<name>A0A381PIF0_9ZZZZ</name>